<evidence type="ECO:0000256" key="1">
    <source>
        <dbReference type="SAM" id="SignalP"/>
    </source>
</evidence>
<feature type="chain" id="PRO_5021440412" description="D-alanyl-D-alanine carboxypeptidase" evidence="1">
    <location>
        <begin position="26"/>
        <end position="269"/>
    </location>
</feature>
<gene>
    <name evidence="2" type="ORF">EGT51_09030</name>
</gene>
<dbReference type="AlphaFoldDB" id="A0A4Z0J860"/>
<protein>
    <recommendedName>
        <fullName evidence="4">D-alanyl-D-alanine carboxypeptidase</fullName>
    </recommendedName>
</protein>
<dbReference type="OrthoDB" id="2270308at2"/>
<reference evidence="2 3" key="1">
    <citation type="submission" date="2018-10" db="EMBL/GenBank/DDBJ databases">
        <title>Lactobacillus sp. R7 and Lactobacillus sp. R19 isolated from fermented mustard green product of Taiwan.</title>
        <authorList>
            <person name="Lin S.-T."/>
        </authorList>
    </citation>
    <scope>NUCLEOTIDE SEQUENCE [LARGE SCALE GENOMIC DNA]</scope>
    <source>
        <strain evidence="2 3">BCRC 81129</strain>
    </source>
</reference>
<evidence type="ECO:0008006" key="4">
    <source>
        <dbReference type="Google" id="ProtNLM"/>
    </source>
</evidence>
<keyword evidence="1" id="KW-0732">Signal</keyword>
<organism evidence="2 3">
    <name type="scientific">Levilactobacillus suantsaiihabitans</name>
    <dbReference type="NCBI Taxonomy" id="2487722"/>
    <lineage>
        <taxon>Bacteria</taxon>
        <taxon>Bacillati</taxon>
        <taxon>Bacillota</taxon>
        <taxon>Bacilli</taxon>
        <taxon>Lactobacillales</taxon>
        <taxon>Lactobacillaceae</taxon>
        <taxon>Levilactobacillus</taxon>
    </lineage>
</organism>
<sequence length="269" mass="30403">MLKKIVTITAAALLGGLILPATAQAIRYTMADHITFHTGAMYYHNKNRQSHAIWNWTHSRKLHNLKNYPHTTWVVKQTALFIHGTHRARYYYVVSKNRRTAGWVWHGFLQSGTYRRQQLTTDGLTLSPQLTSDDATTLESFIVTQLQKDGYDFNNHLAMMNDYYWSNHLTPAQMPYAAVIKLVRIKGLDPTSISDASQDNVAHLAKLIDPKQGDTTLETTGKGQLGVQLVRTIEQALVAHHAKTYVLNIKLSGNLTAGTPHLQYTLYMS</sequence>
<evidence type="ECO:0000313" key="2">
    <source>
        <dbReference type="EMBL" id="TGD18297.1"/>
    </source>
</evidence>
<name>A0A4Z0J860_9LACO</name>
<comment type="caution">
    <text evidence="2">The sequence shown here is derived from an EMBL/GenBank/DDBJ whole genome shotgun (WGS) entry which is preliminary data.</text>
</comment>
<accession>A0A4Z0J860</accession>
<feature type="signal peptide" evidence="1">
    <location>
        <begin position="1"/>
        <end position="25"/>
    </location>
</feature>
<keyword evidence="3" id="KW-1185">Reference proteome</keyword>
<dbReference type="EMBL" id="RKLX01000014">
    <property type="protein sequence ID" value="TGD18297.1"/>
    <property type="molecule type" value="Genomic_DNA"/>
</dbReference>
<evidence type="ECO:0000313" key="3">
    <source>
        <dbReference type="Proteomes" id="UP000297348"/>
    </source>
</evidence>
<dbReference type="Proteomes" id="UP000297348">
    <property type="component" value="Unassembled WGS sequence"/>
</dbReference>
<proteinExistence type="predicted"/>
<dbReference type="RefSeq" id="WP_135368367.1">
    <property type="nucleotide sequence ID" value="NZ_RKLX01000014.1"/>
</dbReference>